<keyword evidence="1 5" id="KW-0963">Cytoplasm</keyword>
<evidence type="ECO:0000256" key="6">
    <source>
        <dbReference type="NCBIfam" id="TIGR01744"/>
    </source>
</evidence>
<dbReference type="GO" id="GO:0046110">
    <property type="term" value="P:xanthine metabolic process"/>
    <property type="evidence" value="ECO:0007669"/>
    <property type="project" value="UniProtKB-UniRule"/>
</dbReference>
<feature type="binding site" evidence="5">
    <location>
        <position position="27"/>
    </location>
    <ligand>
        <name>xanthine</name>
        <dbReference type="ChEBI" id="CHEBI:17712"/>
    </ligand>
</feature>
<comment type="caution">
    <text evidence="7">The sequence shown here is derived from an EMBL/GenBank/DDBJ whole genome shotgun (WGS) entry which is preliminary data.</text>
</comment>
<dbReference type="InterPro" id="IPR010079">
    <property type="entry name" value="Xanthine_PRibTrfase"/>
</dbReference>
<keyword evidence="4 5" id="KW-0660">Purine salvage</keyword>
<gene>
    <name evidence="5 7" type="primary">xpt</name>
    <name evidence="7" type="ORF">CTV99_16405</name>
</gene>
<dbReference type="SUPFAM" id="SSF53271">
    <property type="entry name" value="PRTase-like"/>
    <property type="match status" value="1"/>
</dbReference>
<feature type="binding site" evidence="5">
    <location>
        <position position="156"/>
    </location>
    <ligand>
        <name>xanthine</name>
        <dbReference type="ChEBI" id="CHEBI:17712"/>
    </ligand>
</feature>
<evidence type="ECO:0000256" key="4">
    <source>
        <dbReference type="ARBA" id="ARBA00022726"/>
    </source>
</evidence>
<evidence type="ECO:0000256" key="3">
    <source>
        <dbReference type="ARBA" id="ARBA00022679"/>
    </source>
</evidence>
<reference evidence="7 8" key="1">
    <citation type="submission" date="2017-11" db="EMBL/GenBank/DDBJ databases">
        <title>Draft genome sequence of Bacillus pumilus 51_5il from lake Gorkoye (Russia: Novosibirsk region).</title>
        <authorList>
            <person name="Shipova A.A."/>
            <person name="Rozanov A.S."/>
            <person name="Bryanskaya A.V."/>
            <person name="Peltek S.E."/>
        </authorList>
    </citation>
    <scope>NUCLEOTIDE SEQUENCE [LARGE SCALE GENOMIC DNA]</scope>
    <source>
        <strain evidence="7 8">51_5il</strain>
    </source>
</reference>
<accession>A0A2G8IQE9</accession>
<comment type="subcellular location">
    <subcellularLocation>
        <location evidence="5">Cytoplasm</location>
    </subcellularLocation>
</comment>
<keyword evidence="3 5" id="KW-0808">Transferase</keyword>
<comment type="similarity">
    <text evidence="5">Belongs to the purine/pyrimidine phosphoribosyltransferase family. Xpt subfamily.</text>
</comment>
<comment type="catalytic activity">
    <reaction evidence="5">
        <text>XMP + diphosphate = xanthine + 5-phospho-alpha-D-ribose 1-diphosphate</text>
        <dbReference type="Rhea" id="RHEA:10800"/>
        <dbReference type="ChEBI" id="CHEBI:17712"/>
        <dbReference type="ChEBI" id="CHEBI:33019"/>
        <dbReference type="ChEBI" id="CHEBI:57464"/>
        <dbReference type="ChEBI" id="CHEBI:58017"/>
        <dbReference type="EC" id="2.4.2.22"/>
    </reaction>
</comment>
<dbReference type="AlphaFoldDB" id="A0A2G8IQE9"/>
<dbReference type="FunFam" id="3.40.50.2020:FF:000027">
    <property type="entry name" value="Xanthine phosphoribosyltransferase"/>
    <property type="match status" value="1"/>
</dbReference>
<evidence type="ECO:0000313" key="8">
    <source>
        <dbReference type="Proteomes" id="UP000230768"/>
    </source>
</evidence>
<comment type="subunit">
    <text evidence="5">Homodimer.</text>
</comment>
<dbReference type="Proteomes" id="UP000230768">
    <property type="component" value="Unassembled WGS sequence"/>
</dbReference>
<dbReference type="EC" id="2.4.2.22" evidence="5 6"/>
<name>A0A2G8IQE9_BACPU</name>
<organism evidence="7 8">
    <name type="scientific">Bacillus pumilus</name>
    <name type="common">Bacillus mesentericus</name>
    <dbReference type="NCBI Taxonomy" id="1408"/>
    <lineage>
        <taxon>Bacteria</taxon>
        <taxon>Bacillati</taxon>
        <taxon>Bacillota</taxon>
        <taxon>Bacilli</taxon>
        <taxon>Bacillales</taxon>
        <taxon>Bacillaceae</taxon>
        <taxon>Bacillus</taxon>
    </lineage>
</organism>
<dbReference type="EMBL" id="PEKP01000028">
    <property type="protein sequence ID" value="PIK25692.1"/>
    <property type="molecule type" value="Genomic_DNA"/>
</dbReference>
<protein>
    <recommendedName>
        <fullName evidence="5 6">Xanthine phosphoribosyltransferase</fullName>
        <shortName evidence="5">XPRTase</shortName>
        <ecNumber evidence="5 6">2.4.2.22</ecNumber>
    </recommendedName>
</protein>
<comment type="pathway">
    <text evidence="5">Purine metabolism; XMP biosynthesis via salvage pathway; XMP from xanthine: step 1/1.</text>
</comment>
<dbReference type="GO" id="GO:0000310">
    <property type="term" value="F:xanthine phosphoribosyltransferase activity"/>
    <property type="evidence" value="ECO:0007669"/>
    <property type="project" value="UniProtKB-UniRule"/>
</dbReference>
<comment type="function">
    <text evidence="5">Converts the preformed base xanthine, a product of nucleic acid breakdown, to xanthosine 5'-monophosphate (XMP), so it can be reused for RNA or DNA synthesis.</text>
</comment>
<dbReference type="InterPro" id="IPR029057">
    <property type="entry name" value="PRTase-like"/>
</dbReference>
<dbReference type="GO" id="GO:0005737">
    <property type="term" value="C:cytoplasm"/>
    <property type="evidence" value="ECO:0007669"/>
    <property type="project" value="UniProtKB-SubCell"/>
</dbReference>
<dbReference type="NCBIfam" id="TIGR01744">
    <property type="entry name" value="XPRTase"/>
    <property type="match status" value="1"/>
</dbReference>
<dbReference type="GO" id="GO:0006166">
    <property type="term" value="P:purine ribonucleoside salvage"/>
    <property type="evidence" value="ECO:0007669"/>
    <property type="project" value="UniProtKB-KW"/>
</dbReference>
<evidence type="ECO:0000313" key="7">
    <source>
        <dbReference type="EMBL" id="PIK25692.1"/>
    </source>
</evidence>
<dbReference type="InterPro" id="IPR000836">
    <property type="entry name" value="PRTase_dom"/>
</dbReference>
<evidence type="ECO:0000256" key="2">
    <source>
        <dbReference type="ARBA" id="ARBA00022676"/>
    </source>
</evidence>
<dbReference type="InterPro" id="IPR050118">
    <property type="entry name" value="Pur/Pyrimidine_PRTase"/>
</dbReference>
<dbReference type="PANTHER" id="PTHR43864:SF1">
    <property type="entry name" value="XANTHINE PHOSPHORIBOSYLTRANSFERASE"/>
    <property type="match status" value="1"/>
</dbReference>
<evidence type="ECO:0000256" key="1">
    <source>
        <dbReference type="ARBA" id="ARBA00022490"/>
    </source>
</evidence>
<dbReference type="NCBIfam" id="NF006671">
    <property type="entry name" value="PRK09219.1"/>
    <property type="match status" value="1"/>
</dbReference>
<dbReference type="HAMAP" id="MF_01184">
    <property type="entry name" value="XPRTase"/>
    <property type="match status" value="1"/>
</dbReference>
<dbReference type="UniPathway" id="UPA00602">
    <property type="reaction ID" value="UER00658"/>
</dbReference>
<dbReference type="Gene3D" id="3.40.50.2020">
    <property type="match status" value="1"/>
</dbReference>
<dbReference type="CDD" id="cd06223">
    <property type="entry name" value="PRTases_typeI"/>
    <property type="match status" value="1"/>
</dbReference>
<keyword evidence="2 5" id="KW-0328">Glycosyltransferase</keyword>
<proteinExistence type="inferred from homology"/>
<feature type="binding site" evidence="5">
    <location>
        <position position="20"/>
    </location>
    <ligand>
        <name>xanthine</name>
        <dbReference type="ChEBI" id="CHEBI:17712"/>
    </ligand>
</feature>
<dbReference type="PANTHER" id="PTHR43864">
    <property type="entry name" value="HYPOXANTHINE/GUANINE PHOSPHORIBOSYLTRANSFERASE"/>
    <property type="match status" value="1"/>
</dbReference>
<dbReference type="RefSeq" id="WP_099728463.1">
    <property type="nucleotide sequence ID" value="NZ_CP101833.1"/>
</dbReference>
<feature type="binding site" evidence="5">
    <location>
        <begin position="128"/>
        <end position="132"/>
    </location>
    <ligand>
        <name>5-phospho-alpha-D-ribose 1-diphosphate</name>
        <dbReference type="ChEBI" id="CHEBI:58017"/>
    </ligand>
</feature>
<sequence length="194" mass="21339">MELLRQKIENEGIVLSNQVLKVDAFLNHQIDPMFMHEIGQEFARLFKHDGITKIITIESSGIAPAVMAGLALHVPVVFARKRQSLTLTDNLLTASVYSYTKKVESTIAVSNTHLSENDCVLIIDDFLANGEAAKGLAAIAKQAKVKVAGFGIVIEKSFQPGRKELVQMGYRVESLARIASLEEGKVTFVREIQS</sequence>
<dbReference type="GO" id="GO:0032265">
    <property type="term" value="P:XMP salvage"/>
    <property type="evidence" value="ECO:0007669"/>
    <property type="project" value="UniProtKB-UniRule"/>
</dbReference>
<evidence type="ECO:0000256" key="5">
    <source>
        <dbReference type="HAMAP-Rule" id="MF_01184"/>
    </source>
</evidence>